<feature type="transmembrane region" description="Helical" evidence="1">
    <location>
        <begin position="238"/>
        <end position="257"/>
    </location>
</feature>
<keyword evidence="3" id="KW-1185">Reference proteome</keyword>
<dbReference type="AlphaFoldDB" id="A0A8S3YM39"/>
<feature type="transmembrane region" description="Helical" evidence="1">
    <location>
        <begin position="108"/>
        <end position="127"/>
    </location>
</feature>
<sequence length="329" mass="37057">MSFLTNGSNTTNTTSDFKRYSFIPSFYSFREGSLLFISIVGTAMNLWFLAAILSSPVLRSRLRNKILCNSFLLHVVNCAIILPINFGISFSRKDVGCALISMFNNVDLMQDFVDNWLLVIIIVIFIAQIQDFDLRSRFSDRTIKVGTVALLVVPWLSSLVVVPVIIKEHLSDSIKDCLVSTLDALEVLRAVDTALPIILAILLVIAAAVMKHCGFTLRNSPVSTQSELLNRGPEIDNTRAYVVAVTIATLCDLLRLIRHLKIYNFSQHGIKTLLYAIVISGILVDLRSILTPIAWLLLPDIRERIRTWRPWHRPAPGIDVTMTYKKERN</sequence>
<dbReference type="OrthoDB" id="6089338at2759"/>
<comment type="caution">
    <text evidence="2">The sequence shown here is derived from an EMBL/GenBank/DDBJ whole genome shotgun (WGS) entry which is preliminary data.</text>
</comment>
<proteinExistence type="predicted"/>
<evidence type="ECO:0000313" key="3">
    <source>
        <dbReference type="Proteomes" id="UP000678393"/>
    </source>
</evidence>
<reference evidence="2" key="1">
    <citation type="submission" date="2021-04" db="EMBL/GenBank/DDBJ databases">
        <authorList>
            <consortium name="Molecular Ecology Group"/>
        </authorList>
    </citation>
    <scope>NUCLEOTIDE SEQUENCE</scope>
</reference>
<feature type="transmembrane region" description="Helical" evidence="1">
    <location>
        <begin position="66"/>
        <end position="88"/>
    </location>
</feature>
<organism evidence="2 3">
    <name type="scientific">Candidula unifasciata</name>
    <dbReference type="NCBI Taxonomy" id="100452"/>
    <lineage>
        <taxon>Eukaryota</taxon>
        <taxon>Metazoa</taxon>
        <taxon>Spiralia</taxon>
        <taxon>Lophotrochozoa</taxon>
        <taxon>Mollusca</taxon>
        <taxon>Gastropoda</taxon>
        <taxon>Heterobranchia</taxon>
        <taxon>Euthyneura</taxon>
        <taxon>Panpulmonata</taxon>
        <taxon>Eupulmonata</taxon>
        <taxon>Stylommatophora</taxon>
        <taxon>Helicina</taxon>
        <taxon>Helicoidea</taxon>
        <taxon>Geomitridae</taxon>
        <taxon>Candidula</taxon>
    </lineage>
</organism>
<feature type="transmembrane region" description="Helical" evidence="1">
    <location>
        <begin position="194"/>
        <end position="217"/>
    </location>
</feature>
<dbReference type="Proteomes" id="UP000678393">
    <property type="component" value="Unassembled WGS sequence"/>
</dbReference>
<feature type="transmembrane region" description="Helical" evidence="1">
    <location>
        <begin position="273"/>
        <end position="298"/>
    </location>
</feature>
<feature type="transmembrane region" description="Helical" evidence="1">
    <location>
        <begin position="148"/>
        <end position="166"/>
    </location>
</feature>
<keyword evidence="1" id="KW-1133">Transmembrane helix</keyword>
<keyword evidence="1" id="KW-0472">Membrane</keyword>
<protein>
    <submittedName>
        <fullName evidence="2">Uncharacterized protein</fullName>
    </submittedName>
</protein>
<accession>A0A8S3YM39</accession>
<name>A0A8S3YM39_9EUPU</name>
<feature type="transmembrane region" description="Helical" evidence="1">
    <location>
        <begin position="34"/>
        <end position="54"/>
    </location>
</feature>
<dbReference type="EMBL" id="CAJHNH020000277">
    <property type="protein sequence ID" value="CAG5116615.1"/>
    <property type="molecule type" value="Genomic_DNA"/>
</dbReference>
<gene>
    <name evidence="2" type="ORF">CUNI_LOCUS2173</name>
</gene>
<keyword evidence="1" id="KW-0812">Transmembrane</keyword>
<evidence type="ECO:0000256" key="1">
    <source>
        <dbReference type="SAM" id="Phobius"/>
    </source>
</evidence>
<evidence type="ECO:0000313" key="2">
    <source>
        <dbReference type="EMBL" id="CAG5116615.1"/>
    </source>
</evidence>